<evidence type="ECO:0000256" key="4">
    <source>
        <dbReference type="PROSITE-ProRule" id="PRU01248"/>
    </source>
</evidence>
<dbReference type="PROSITE" id="PS51900">
    <property type="entry name" value="CB"/>
    <property type="match status" value="1"/>
</dbReference>
<dbReference type="SUPFAM" id="SSF56349">
    <property type="entry name" value="DNA breaking-rejoining enzymes"/>
    <property type="match status" value="1"/>
</dbReference>
<dbReference type="PROSITE" id="PS51898">
    <property type="entry name" value="TYR_RECOMBINASE"/>
    <property type="match status" value="1"/>
</dbReference>
<keyword evidence="3" id="KW-0233">DNA recombination</keyword>
<dbReference type="InterPro" id="IPR002104">
    <property type="entry name" value="Integrase_catalytic"/>
</dbReference>
<evidence type="ECO:0000259" key="6">
    <source>
        <dbReference type="PROSITE" id="PS51900"/>
    </source>
</evidence>
<evidence type="ECO:0000256" key="1">
    <source>
        <dbReference type="ARBA" id="ARBA00022908"/>
    </source>
</evidence>
<dbReference type="Proteomes" id="UP000838748">
    <property type="component" value="Unassembled WGS sequence"/>
</dbReference>
<evidence type="ECO:0000256" key="2">
    <source>
        <dbReference type="ARBA" id="ARBA00023125"/>
    </source>
</evidence>
<feature type="domain" description="Tyr recombinase" evidence="5">
    <location>
        <begin position="197"/>
        <end position="289"/>
    </location>
</feature>
<dbReference type="Pfam" id="PF14659">
    <property type="entry name" value="Phage_int_SAM_3"/>
    <property type="match status" value="1"/>
</dbReference>
<keyword evidence="1" id="KW-0229">DNA integration</keyword>
<accession>A0ABN8DYV3</accession>
<sequence length="289" mass="33587">MGTLNERNGLLFLDFRYKGCRCREYTKLEDNKANRARAAKLLKKIEAEIVLDTFDYGKYFPNSKRKAQFAEIEERKWSAKKYFDAPSSPRFEEFAKTWMAEKKVEWSKSHYLEVEGILKKYLYPTFGNKKISAIKKSQILQFRSILAKVPGRKNGSLSASRINHIMTPLRVLLNEAADRYDFASLWKNIKALKVGRTEVDPFSLAEVDKFLKHVPADYFAYYVTRFFTGMRTGEIDGLMWDEVDLENKTITVKQAYTRGEISSLKTEGSYRVINLIDKVVDALRSTTRM</sequence>
<evidence type="ECO:0000256" key="3">
    <source>
        <dbReference type="ARBA" id="ARBA00023172"/>
    </source>
</evidence>
<dbReference type="InterPro" id="IPR004107">
    <property type="entry name" value="Integrase_SAM-like_N"/>
</dbReference>
<comment type="caution">
    <text evidence="7">The sequence shown here is derived from an EMBL/GenBank/DDBJ whole genome shotgun (WGS) entry which is preliminary data.</text>
</comment>
<dbReference type="InterPro" id="IPR010998">
    <property type="entry name" value="Integrase_recombinase_N"/>
</dbReference>
<dbReference type="InterPro" id="IPR044068">
    <property type="entry name" value="CB"/>
</dbReference>
<dbReference type="InterPro" id="IPR022000">
    <property type="entry name" value="Min27-like_integrase_DNA_bind"/>
</dbReference>
<organism evidence="7 8">
    <name type="scientific">Vibrio marisflavi CECT 7928</name>
    <dbReference type="NCBI Taxonomy" id="634439"/>
    <lineage>
        <taxon>Bacteria</taxon>
        <taxon>Pseudomonadati</taxon>
        <taxon>Pseudomonadota</taxon>
        <taxon>Gammaproteobacteria</taxon>
        <taxon>Vibrionales</taxon>
        <taxon>Vibrionaceae</taxon>
        <taxon>Vibrio</taxon>
    </lineage>
</organism>
<evidence type="ECO:0000313" key="8">
    <source>
        <dbReference type="Proteomes" id="UP000838748"/>
    </source>
</evidence>
<dbReference type="RefSeq" id="WP_237359952.1">
    <property type="nucleotide sequence ID" value="NZ_CAKLDM010000001.1"/>
</dbReference>
<evidence type="ECO:0000313" key="7">
    <source>
        <dbReference type="EMBL" id="CAH0536591.1"/>
    </source>
</evidence>
<dbReference type="InterPro" id="IPR011010">
    <property type="entry name" value="DNA_brk_join_enz"/>
</dbReference>
<name>A0ABN8DYV3_9VIBR</name>
<dbReference type="InterPro" id="IPR013762">
    <property type="entry name" value="Integrase-like_cat_sf"/>
</dbReference>
<reference evidence="7" key="1">
    <citation type="submission" date="2021-11" db="EMBL/GenBank/DDBJ databases">
        <authorList>
            <person name="Rodrigo-Torres L."/>
            <person name="Arahal R. D."/>
            <person name="Lucena T."/>
        </authorList>
    </citation>
    <scope>NUCLEOTIDE SEQUENCE</scope>
    <source>
        <strain evidence="7">CECT 7928</strain>
    </source>
</reference>
<gene>
    <name evidence="7" type="primary">intQ</name>
    <name evidence="7" type="ORF">VMF7928_00546</name>
</gene>
<feature type="domain" description="Core-binding (CB)" evidence="6">
    <location>
        <begin position="89"/>
        <end position="177"/>
    </location>
</feature>
<keyword evidence="2 4" id="KW-0238">DNA-binding</keyword>
<keyword evidence="8" id="KW-1185">Reference proteome</keyword>
<dbReference type="Gene3D" id="1.10.150.130">
    <property type="match status" value="1"/>
</dbReference>
<proteinExistence type="predicted"/>
<dbReference type="Pfam" id="PF12167">
    <property type="entry name" value="Arm-DNA-bind_2"/>
    <property type="match status" value="1"/>
</dbReference>
<dbReference type="EMBL" id="CAKLDM010000001">
    <property type="protein sequence ID" value="CAH0536591.1"/>
    <property type="molecule type" value="Genomic_DNA"/>
</dbReference>
<dbReference type="Gene3D" id="1.10.443.10">
    <property type="entry name" value="Intergrase catalytic core"/>
    <property type="match status" value="1"/>
</dbReference>
<evidence type="ECO:0000259" key="5">
    <source>
        <dbReference type="PROSITE" id="PS51898"/>
    </source>
</evidence>
<protein>
    <submittedName>
        <fullName evidence="7">Defective protein IntQ</fullName>
    </submittedName>
</protein>